<dbReference type="Pfam" id="PF17776">
    <property type="entry name" value="NLRC4_HD2"/>
    <property type="match status" value="1"/>
</dbReference>
<dbReference type="SMART" id="SM00589">
    <property type="entry name" value="PRY"/>
    <property type="match status" value="1"/>
</dbReference>
<dbReference type="InterPro" id="IPR029495">
    <property type="entry name" value="NACHT-assoc"/>
</dbReference>
<keyword evidence="2" id="KW-0963">Cytoplasm</keyword>
<dbReference type="SUPFAM" id="SSF49899">
    <property type="entry name" value="Concanavalin A-like lectins/glucanases"/>
    <property type="match status" value="1"/>
</dbReference>
<dbReference type="Gene3D" id="2.60.120.920">
    <property type="match status" value="1"/>
</dbReference>
<dbReference type="Pfam" id="PF05729">
    <property type="entry name" value="NACHT"/>
    <property type="match status" value="1"/>
</dbReference>
<dbReference type="InterPro" id="IPR007111">
    <property type="entry name" value="NACHT_NTPase"/>
</dbReference>
<keyword evidence="4" id="KW-0677">Repeat</keyword>
<evidence type="ECO:0000259" key="7">
    <source>
        <dbReference type="PROSITE" id="PS50188"/>
    </source>
</evidence>
<dbReference type="Gene3D" id="3.80.10.10">
    <property type="entry name" value="Ribonuclease Inhibitor"/>
    <property type="match status" value="1"/>
</dbReference>
<evidence type="ECO:0000256" key="5">
    <source>
        <dbReference type="ARBA" id="ARBA00022741"/>
    </source>
</evidence>
<name>A0ABR3MJL9_9TELE</name>
<dbReference type="InterPro" id="IPR003879">
    <property type="entry name" value="Butyrophylin_SPRY"/>
</dbReference>
<dbReference type="InterPro" id="IPR043136">
    <property type="entry name" value="B30.2/SPRY_sf"/>
</dbReference>
<evidence type="ECO:0000259" key="8">
    <source>
        <dbReference type="PROSITE" id="PS50837"/>
    </source>
</evidence>
<evidence type="ECO:0000256" key="2">
    <source>
        <dbReference type="ARBA" id="ARBA00022490"/>
    </source>
</evidence>
<evidence type="ECO:0000256" key="6">
    <source>
        <dbReference type="ARBA" id="ARBA00022840"/>
    </source>
</evidence>
<dbReference type="SMART" id="SM01288">
    <property type="entry name" value="FISNA"/>
    <property type="match status" value="1"/>
</dbReference>
<evidence type="ECO:0000313" key="10">
    <source>
        <dbReference type="Proteomes" id="UP001558613"/>
    </source>
</evidence>
<evidence type="ECO:0000256" key="4">
    <source>
        <dbReference type="ARBA" id="ARBA00022737"/>
    </source>
</evidence>
<dbReference type="SUPFAM" id="SSF52047">
    <property type="entry name" value="RNI-like"/>
    <property type="match status" value="1"/>
</dbReference>
<dbReference type="InterPro" id="IPR032675">
    <property type="entry name" value="LRR_dom_sf"/>
</dbReference>
<dbReference type="PROSITE" id="PS51450">
    <property type="entry name" value="LRR"/>
    <property type="match status" value="2"/>
</dbReference>
<evidence type="ECO:0000256" key="3">
    <source>
        <dbReference type="ARBA" id="ARBA00022614"/>
    </source>
</evidence>
<accession>A0ABR3MJL9</accession>
<dbReference type="SMART" id="SM00368">
    <property type="entry name" value="LRR_RI"/>
    <property type="match status" value="5"/>
</dbReference>
<dbReference type="PROSITE" id="PS50188">
    <property type="entry name" value="B302_SPRY"/>
    <property type="match status" value="1"/>
</dbReference>
<dbReference type="Pfam" id="PF13765">
    <property type="entry name" value="PRY"/>
    <property type="match status" value="1"/>
</dbReference>
<dbReference type="InterPro" id="IPR013320">
    <property type="entry name" value="ConA-like_dom_sf"/>
</dbReference>
<keyword evidence="5" id="KW-0547">Nucleotide-binding</keyword>
<dbReference type="EMBL" id="JAYMGO010000011">
    <property type="protein sequence ID" value="KAL1265264.1"/>
    <property type="molecule type" value="Genomic_DNA"/>
</dbReference>
<dbReference type="SUPFAM" id="SSF52540">
    <property type="entry name" value="P-loop containing nucleoside triphosphate hydrolases"/>
    <property type="match status" value="1"/>
</dbReference>
<evidence type="ECO:0000256" key="1">
    <source>
        <dbReference type="ARBA" id="ARBA00004496"/>
    </source>
</evidence>
<keyword evidence="10" id="KW-1185">Reference proteome</keyword>
<dbReference type="PROSITE" id="PS50837">
    <property type="entry name" value="NACHT"/>
    <property type="match status" value="1"/>
</dbReference>
<dbReference type="Pfam" id="PF17779">
    <property type="entry name" value="WHD_NOD2"/>
    <property type="match status" value="1"/>
</dbReference>
<organism evidence="9 10">
    <name type="scientific">Cirrhinus molitorella</name>
    <name type="common">mud carp</name>
    <dbReference type="NCBI Taxonomy" id="172907"/>
    <lineage>
        <taxon>Eukaryota</taxon>
        <taxon>Metazoa</taxon>
        <taxon>Chordata</taxon>
        <taxon>Craniata</taxon>
        <taxon>Vertebrata</taxon>
        <taxon>Euteleostomi</taxon>
        <taxon>Actinopterygii</taxon>
        <taxon>Neopterygii</taxon>
        <taxon>Teleostei</taxon>
        <taxon>Ostariophysi</taxon>
        <taxon>Cypriniformes</taxon>
        <taxon>Cyprinidae</taxon>
        <taxon>Labeoninae</taxon>
        <taxon>Labeonini</taxon>
        <taxon>Cirrhinus</taxon>
    </lineage>
</organism>
<dbReference type="PRINTS" id="PR01407">
    <property type="entry name" value="BUTYPHLNCDUF"/>
</dbReference>
<dbReference type="InterPro" id="IPR001870">
    <property type="entry name" value="B30.2/SPRY"/>
</dbReference>
<dbReference type="Pfam" id="PF13516">
    <property type="entry name" value="LRR_6"/>
    <property type="match status" value="4"/>
</dbReference>
<feature type="domain" description="NACHT" evidence="8">
    <location>
        <begin position="176"/>
        <end position="309"/>
    </location>
</feature>
<reference evidence="9 10" key="1">
    <citation type="submission" date="2023-09" db="EMBL/GenBank/DDBJ databases">
        <authorList>
            <person name="Wang M."/>
        </authorList>
    </citation>
    <scope>NUCLEOTIDE SEQUENCE [LARGE SCALE GENOMIC DNA]</scope>
    <source>
        <strain evidence="9">GT-2023</strain>
        <tissue evidence="9">Liver</tissue>
    </source>
</reference>
<dbReference type="InterPro" id="IPR003877">
    <property type="entry name" value="SPRY_dom"/>
</dbReference>
<dbReference type="InterPro" id="IPR041267">
    <property type="entry name" value="NLRP_HD2"/>
</dbReference>
<keyword evidence="3" id="KW-0433">Leucine-rich repeat</keyword>
<dbReference type="Proteomes" id="UP001558613">
    <property type="component" value="Unassembled WGS sequence"/>
</dbReference>
<dbReference type="PANTHER" id="PTHR24106">
    <property type="entry name" value="NACHT, LRR AND CARD DOMAINS-CONTAINING"/>
    <property type="match status" value="1"/>
</dbReference>
<dbReference type="InterPro" id="IPR001611">
    <property type="entry name" value="Leu-rich_rpt"/>
</dbReference>
<dbReference type="InterPro" id="IPR006574">
    <property type="entry name" value="PRY"/>
</dbReference>
<dbReference type="InterPro" id="IPR041075">
    <property type="entry name" value="NOD1/2_WH"/>
</dbReference>
<sequence length="1042" mass="119212">MTKRLENDGKENEYERRMSPKKRCIESNCLISPGQLIHNPNMTHTCLTDLKDGSTAFAPIMAGNNITGDVNMSLWTPVSRSNSVNETEVVQNIKNQMKSRMMKDFERILEGSASQSASLNEIYTQLFIINDDSDPINREHEIWQMERTHDLDTSAQKIITYNEIFRPPMGEKRIIKTVLTKGIAGIGKTFTVKKFVLDWASGEANQHLEFVFLLPFRELNLVEEEKQSLFDLICVFYPEFREAREIPERICNRKVLFILDGLDEYKKDLNFQNIILSDVTKEATVDVLLVNLLRGKLLPSAHVWITSRPVATIQLPSDIFTHGYITQIRGFTEEQKEEYFTRQFENPELTEEVICHLKSQKSLWILCHIPLFCWISSVVLKDITESQNKDRNMPSNLTEMYIHYLLIQTGLSHKKYQWQELSQEDALQQHKEVIMKLLELAYKQLKKQNAIFSKEDLQKYDITVEEASQCPGVITCIPKYTSGYNRTKLFSFVHLSIQEFFAAMFAFKEYQSGNQDSLEITAAKKRPNSNLSDFLKRLIIEALKSKNGHLDLFNCFVFGISCDSSRQLLEGFLPPVWSSSSDDHRKVATYIKSLRRKDLSPERCIGLVRCLVELKDRSLLQEKHELERSQCKEPLTPFQSTLLAYLFVMSDTKHDEFDLRKYNIKLDGFQRFSPAITCFRKALLKGSSFTEQHCEILTRYLTSPNSHLTHLDLSHNGLDLSALKQLSTALMDPNCQIEVLNLSHNNFQSQDMEQINKVLSGENMNLRVLDLSDNPLQDPGVEILSDGLQSTNCHLEVLKLSGCQIIEGVSKLVSSLKDNSYLRELDLRYNDLGNIGQENLQCELPSLSISTGGECGHQPGLDKYFVALTFDPQTTNELLALSENNTEVIRQKEKQQLPANDERFDMCNQVLCCQLLIGRCFFMVDVIGPDAHVGVACKGMERKGASDAACLGHNKMSWSLCLSNNLFIAHHNNKTVSIQSESVRNLGVFVDRDAGSVCFYKLSPQHKLLYMFDADFPEDQELYAAFRIQEPNSSVILRQELL</sequence>
<dbReference type="SMART" id="SM00449">
    <property type="entry name" value="SPRY"/>
    <property type="match status" value="1"/>
</dbReference>
<protein>
    <submittedName>
        <fullName evidence="9">Uncharacterized protein</fullName>
    </submittedName>
</protein>
<dbReference type="InterPro" id="IPR051261">
    <property type="entry name" value="NLR"/>
</dbReference>
<evidence type="ECO:0000313" key="9">
    <source>
        <dbReference type="EMBL" id="KAL1265264.1"/>
    </source>
</evidence>
<dbReference type="InterPro" id="IPR027417">
    <property type="entry name" value="P-loop_NTPase"/>
</dbReference>
<dbReference type="Gene3D" id="3.40.50.300">
    <property type="entry name" value="P-loop containing nucleotide triphosphate hydrolases"/>
    <property type="match status" value="1"/>
</dbReference>
<dbReference type="Pfam" id="PF14484">
    <property type="entry name" value="FISNA"/>
    <property type="match status" value="1"/>
</dbReference>
<proteinExistence type="predicted"/>
<keyword evidence="6" id="KW-0067">ATP-binding</keyword>
<feature type="domain" description="B30.2/SPRY" evidence="7">
    <location>
        <begin position="848"/>
        <end position="1042"/>
    </location>
</feature>
<comment type="caution">
    <text evidence="9">The sequence shown here is derived from an EMBL/GenBank/DDBJ whole genome shotgun (WGS) entry which is preliminary data.</text>
</comment>
<dbReference type="Pfam" id="PF00622">
    <property type="entry name" value="SPRY"/>
    <property type="match status" value="1"/>
</dbReference>
<gene>
    <name evidence="9" type="ORF">QQF64_003291</name>
</gene>
<comment type="subcellular location">
    <subcellularLocation>
        <location evidence="1">Cytoplasm</location>
    </subcellularLocation>
</comment>